<accession>A0AAV4XRS5</accession>
<protein>
    <submittedName>
        <fullName evidence="2">Uncharacterized protein</fullName>
    </submittedName>
</protein>
<evidence type="ECO:0000313" key="3">
    <source>
        <dbReference type="Proteomes" id="UP001054945"/>
    </source>
</evidence>
<feature type="region of interest" description="Disordered" evidence="1">
    <location>
        <begin position="86"/>
        <end position="121"/>
    </location>
</feature>
<dbReference type="Proteomes" id="UP001054945">
    <property type="component" value="Unassembled WGS sequence"/>
</dbReference>
<evidence type="ECO:0000313" key="2">
    <source>
        <dbReference type="EMBL" id="GIY97333.1"/>
    </source>
</evidence>
<feature type="compositionally biased region" description="Basic residues" evidence="1">
    <location>
        <begin position="109"/>
        <end position="121"/>
    </location>
</feature>
<proteinExistence type="predicted"/>
<sequence length="121" mass="13108">MYKGETLEFLSLLLHHKLQNTILNSSASSSLSITSKVSNSATKVPKTITNSAFNSVVSRTPPPNAIATTSKAVALNSPLLVNLLQSETSNIQQNNKLMPPPSPASNQAVKRKTEKPRKQKR</sequence>
<keyword evidence="3" id="KW-1185">Reference proteome</keyword>
<reference evidence="2 3" key="1">
    <citation type="submission" date="2021-06" db="EMBL/GenBank/DDBJ databases">
        <title>Caerostris extrusa draft genome.</title>
        <authorList>
            <person name="Kono N."/>
            <person name="Arakawa K."/>
        </authorList>
    </citation>
    <scope>NUCLEOTIDE SEQUENCE [LARGE SCALE GENOMIC DNA]</scope>
</reference>
<comment type="caution">
    <text evidence="2">The sequence shown here is derived from an EMBL/GenBank/DDBJ whole genome shotgun (WGS) entry which is preliminary data.</text>
</comment>
<feature type="compositionally biased region" description="Polar residues" evidence="1">
    <location>
        <begin position="86"/>
        <end position="96"/>
    </location>
</feature>
<organism evidence="2 3">
    <name type="scientific">Caerostris extrusa</name>
    <name type="common">Bark spider</name>
    <name type="synonym">Caerostris bankana</name>
    <dbReference type="NCBI Taxonomy" id="172846"/>
    <lineage>
        <taxon>Eukaryota</taxon>
        <taxon>Metazoa</taxon>
        <taxon>Ecdysozoa</taxon>
        <taxon>Arthropoda</taxon>
        <taxon>Chelicerata</taxon>
        <taxon>Arachnida</taxon>
        <taxon>Araneae</taxon>
        <taxon>Araneomorphae</taxon>
        <taxon>Entelegynae</taxon>
        <taxon>Araneoidea</taxon>
        <taxon>Araneidae</taxon>
        <taxon>Caerostris</taxon>
    </lineage>
</organism>
<dbReference type="AlphaFoldDB" id="A0AAV4XRS5"/>
<name>A0AAV4XRS5_CAEEX</name>
<evidence type="ECO:0000256" key="1">
    <source>
        <dbReference type="SAM" id="MobiDB-lite"/>
    </source>
</evidence>
<gene>
    <name evidence="2" type="ORF">CEXT_3541</name>
</gene>
<dbReference type="EMBL" id="BPLR01018151">
    <property type="protein sequence ID" value="GIY97333.1"/>
    <property type="molecule type" value="Genomic_DNA"/>
</dbReference>